<feature type="transmembrane region" description="Helical" evidence="1">
    <location>
        <begin position="61"/>
        <end position="81"/>
    </location>
</feature>
<dbReference type="Proteomes" id="UP000218785">
    <property type="component" value="Chromosome"/>
</dbReference>
<organism evidence="2 3">
    <name type="scientific">Tolypothrix tenuis PCC 7101</name>
    <dbReference type="NCBI Taxonomy" id="231146"/>
    <lineage>
        <taxon>Bacteria</taxon>
        <taxon>Bacillati</taxon>
        <taxon>Cyanobacteriota</taxon>
        <taxon>Cyanophyceae</taxon>
        <taxon>Nostocales</taxon>
        <taxon>Tolypothrichaceae</taxon>
        <taxon>Tolypothrix</taxon>
    </lineage>
</organism>
<feature type="transmembrane region" description="Helical" evidence="1">
    <location>
        <begin position="12"/>
        <end position="32"/>
    </location>
</feature>
<evidence type="ECO:0000313" key="2">
    <source>
        <dbReference type="EMBL" id="BAY97524.1"/>
    </source>
</evidence>
<dbReference type="AlphaFoldDB" id="A0A1Z4MVP5"/>
<reference evidence="2 3" key="1">
    <citation type="submission" date="2017-06" db="EMBL/GenBank/DDBJ databases">
        <title>Genome sequencing of cyanobaciteial culture collection at National Institute for Environmental Studies (NIES).</title>
        <authorList>
            <person name="Hirose Y."/>
            <person name="Shimura Y."/>
            <person name="Fujisawa T."/>
            <person name="Nakamura Y."/>
            <person name="Kawachi M."/>
        </authorList>
    </citation>
    <scope>NUCLEOTIDE SEQUENCE [LARGE SCALE GENOMIC DNA]</scope>
    <source>
        <strain evidence="2 3">NIES-37</strain>
    </source>
</reference>
<accession>A0A1Z4MVP5</accession>
<sequence>MLQIDQAALKARNTLLAMFILLCILDTTLVIAARDRWAIGRILLTIVVMYFVLQGHKWAKWVMMSLCSFLAVILVTMVILLSGKLSLFLSIGSLIMAVLSIIILIYIVTNRDLNSYFAWKRQNS</sequence>
<proteinExistence type="predicted"/>
<evidence type="ECO:0000256" key="1">
    <source>
        <dbReference type="SAM" id="Phobius"/>
    </source>
</evidence>
<keyword evidence="1" id="KW-0812">Transmembrane</keyword>
<gene>
    <name evidence="2" type="ORF">NIES37_14660</name>
</gene>
<protein>
    <submittedName>
        <fullName evidence="2">Uncharacterized protein</fullName>
    </submittedName>
</protein>
<evidence type="ECO:0000313" key="3">
    <source>
        <dbReference type="Proteomes" id="UP000218785"/>
    </source>
</evidence>
<keyword evidence="3" id="KW-1185">Reference proteome</keyword>
<dbReference type="EMBL" id="AP018248">
    <property type="protein sequence ID" value="BAY97524.1"/>
    <property type="molecule type" value="Genomic_DNA"/>
</dbReference>
<feature type="transmembrane region" description="Helical" evidence="1">
    <location>
        <begin position="87"/>
        <end position="108"/>
    </location>
</feature>
<dbReference type="KEGG" id="ttq:NIES37_14660"/>
<dbReference type="RefSeq" id="WP_096574566.1">
    <property type="nucleotide sequence ID" value="NZ_CAWNJS010000001.1"/>
</dbReference>
<name>A0A1Z4MVP5_9CYAN</name>
<keyword evidence="1" id="KW-0472">Membrane</keyword>
<feature type="transmembrane region" description="Helical" evidence="1">
    <location>
        <begin position="38"/>
        <end position="54"/>
    </location>
</feature>
<keyword evidence="1" id="KW-1133">Transmembrane helix</keyword>